<sequence>MRQHIDLNSDHGCCPSERGKKERKEKKEELPVVSSGSRRNDGLKFASGKITQFVA</sequence>
<evidence type="ECO:0000256" key="1">
    <source>
        <dbReference type="SAM" id="MobiDB-lite"/>
    </source>
</evidence>
<protein>
    <submittedName>
        <fullName evidence="2">Uncharacterized protein</fullName>
    </submittedName>
</protein>
<feature type="compositionally biased region" description="Basic and acidic residues" evidence="1">
    <location>
        <begin position="17"/>
        <end position="30"/>
    </location>
</feature>
<feature type="region of interest" description="Disordered" evidence="1">
    <location>
        <begin position="1"/>
        <end position="41"/>
    </location>
</feature>
<accession>A0A0A8ZXT6</accession>
<reference evidence="2" key="1">
    <citation type="submission" date="2014-09" db="EMBL/GenBank/DDBJ databases">
        <authorList>
            <person name="Magalhaes I.L.F."/>
            <person name="Oliveira U."/>
            <person name="Santos F.R."/>
            <person name="Vidigal T.H.D.A."/>
            <person name="Brescovit A.D."/>
            <person name="Santos A.J."/>
        </authorList>
    </citation>
    <scope>NUCLEOTIDE SEQUENCE</scope>
    <source>
        <tissue evidence="2">Shoot tissue taken approximately 20 cm above the soil surface</tissue>
    </source>
</reference>
<proteinExistence type="predicted"/>
<dbReference type="EMBL" id="GBRH01254274">
    <property type="protein sequence ID" value="JAD43621.1"/>
    <property type="molecule type" value="Transcribed_RNA"/>
</dbReference>
<dbReference type="AlphaFoldDB" id="A0A0A8ZXT6"/>
<reference evidence="2" key="2">
    <citation type="journal article" date="2015" name="Data Brief">
        <title>Shoot transcriptome of the giant reed, Arundo donax.</title>
        <authorList>
            <person name="Barrero R.A."/>
            <person name="Guerrero F.D."/>
            <person name="Moolhuijzen P."/>
            <person name="Goolsby J.A."/>
            <person name="Tidwell J."/>
            <person name="Bellgard S.E."/>
            <person name="Bellgard M.I."/>
        </authorList>
    </citation>
    <scope>NUCLEOTIDE SEQUENCE</scope>
    <source>
        <tissue evidence="2">Shoot tissue taken approximately 20 cm above the soil surface</tissue>
    </source>
</reference>
<organism evidence="2">
    <name type="scientific">Arundo donax</name>
    <name type="common">Giant reed</name>
    <name type="synonym">Donax arundinaceus</name>
    <dbReference type="NCBI Taxonomy" id="35708"/>
    <lineage>
        <taxon>Eukaryota</taxon>
        <taxon>Viridiplantae</taxon>
        <taxon>Streptophyta</taxon>
        <taxon>Embryophyta</taxon>
        <taxon>Tracheophyta</taxon>
        <taxon>Spermatophyta</taxon>
        <taxon>Magnoliopsida</taxon>
        <taxon>Liliopsida</taxon>
        <taxon>Poales</taxon>
        <taxon>Poaceae</taxon>
        <taxon>PACMAD clade</taxon>
        <taxon>Arundinoideae</taxon>
        <taxon>Arundineae</taxon>
        <taxon>Arundo</taxon>
    </lineage>
</organism>
<evidence type="ECO:0000313" key="2">
    <source>
        <dbReference type="EMBL" id="JAD43621.1"/>
    </source>
</evidence>
<name>A0A0A8ZXT6_ARUDO</name>